<dbReference type="Gene3D" id="1.10.260.40">
    <property type="entry name" value="lambda repressor-like DNA-binding domains"/>
    <property type="match status" value="1"/>
</dbReference>
<dbReference type="EMBL" id="JBEPSH010000015">
    <property type="protein sequence ID" value="MET4580229.1"/>
    <property type="molecule type" value="Genomic_DNA"/>
</dbReference>
<feature type="region of interest" description="Disordered" evidence="1">
    <location>
        <begin position="159"/>
        <end position="190"/>
    </location>
</feature>
<dbReference type="InterPro" id="IPR050400">
    <property type="entry name" value="Bact_Cytoskel_RodZ"/>
</dbReference>
<keyword evidence="2" id="KW-0812">Transmembrane</keyword>
<dbReference type="RefSeq" id="WP_354448996.1">
    <property type="nucleotide sequence ID" value="NZ_JBEPSH010000015.1"/>
</dbReference>
<feature type="transmembrane region" description="Helical" evidence="2">
    <location>
        <begin position="131"/>
        <end position="148"/>
    </location>
</feature>
<keyword evidence="2" id="KW-0472">Membrane</keyword>
<dbReference type="Pfam" id="PF13413">
    <property type="entry name" value="HTH_25"/>
    <property type="match status" value="1"/>
</dbReference>
<evidence type="ECO:0000313" key="4">
    <source>
        <dbReference type="EMBL" id="MET4580229.1"/>
    </source>
</evidence>
<keyword evidence="5" id="KW-1185">Reference proteome</keyword>
<dbReference type="PANTHER" id="PTHR34475">
    <property type="match status" value="1"/>
</dbReference>
<protein>
    <submittedName>
        <fullName evidence="4">Cytoskeleton protein RodZ</fullName>
    </submittedName>
</protein>
<evidence type="ECO:0000256" key="2">
    <source>
        <dbReference type="SAM" id="Phobius"/>
    </source>
</evidence>
<sequence>MIENDSTPSTPVDHTPADHVSSDLSAGTMLRQMREAAGVHVAVLASVLKVPQQKLEALEADSLEHLPDVTFARGLAAAVCRAFGADPAPVLARMPAAGIGLRAQSQEINQSFRRVGDRPTPMLNTGISKPLVVVVGLLLAGAALLWLLPTLPIQLSAPATSVNSDGSVNESVTPGPPVEAVAPAEPPMAAAPAEPASVPAAAASLPASADQLLVIVATAETWVTVRDAAGKQVINRAIAAGETVSAGGAVPLNVTIGRKDAVTVKVRGQPYVMKSAGQSNVARFQVE</sequence>
<feature type="compositionally biased region" description="Polar residues" evidence="1">
    <location>
        <begin position="1"/>
        <end position="12"/>
    </location>
</feature>
<dbReference type="InterPro" id="IPR025194">
    <property type="entry name" value="RodZ-like_C"/>
</dbReference>
<organism evidence="4 5">
    <name type="scientific">Ottowia thiooxydans</name>
    <dbReference type="NCBI Taxonomy" id="219182"/>
    <lineage>
        <taxon>Bacteria</taxon>
        <taxon>Pseudomonadati</taxon>
        <taxon>Pseudomonadota</taxon>
        <taxon>Betaproteobacteria</taxon>
        <taxon>Burkholderiales</taxon>
        <taxon>Comamonadaceae</taxon>
        <taxon>Ottowia</taxon>
    </lineage>
</organism>
<feature type="domain" description="Cytoskeleton protein RodZ-like C-terminal" evidence="3">
    <location>
        <begin position="214"/>
        <end position="284"/>
    </location>
</feature>
<feature type="compositionally biased region" description="Polar residues" evidence="1">
    <location>
        <begin position="159"/>
        <end position="172"/>
    </location>
</feature>
<gene>
    <name evidence="4" type="ORF">ABIE13_005369</name>
</gene>
<evidence type="ECO:0000259" key="3">
    <source>
        <dbReference type="Pfam" id="PF13464"/>
    </source>
</evidence>
<dbReference type="Pfam" id="PF13464">
    <property type="entry name" value="RodZ_C"/>
    <property type="match status" value="1"/>
</dbReference>
<dbReference type="PANTHER" id="PTHR34475:SF1">
    <property type="entry name" value="CYTOSKELETON PROTEIN RODZ"/>
    <property type="match status" value="1"/>
</dbReference>
<dbReference type="Proteomes" id="UP001549320">
    <property type="component" value="Unassembled WGS sequence"/>
</dbReference>
<feature type="region of interest" description="Disordered" evidence="1">
    <location>
        <begin position="1"/>
        <end position="22"/>
    </location>
</feature>
<accession>A0ABV2QGS1</accession>
<evidence type="ECO:0000313" key="5">
    <source>
        <dbReference type="Proteomes" id="UP001549320"/>
    </source>
</evidence>
<evidence type="ECO:0000256" key="1">
    <source>
        <dbReference type="SAM" id="MobiDB-lite"/>
    </source>
</evidence>
<keyword evidence="2" id="KW-1133">Transmembrane helix</keyword>
<feature type="compositionally biased region" description="Low complexity" evidence="1">
    <location>
        <begin position="178"/>
        <end position="190"/>
    </location>
</feature>
<dbReference type="InterPro" id="IPR010982">
    <property type="entry name" value="Lambda_DNA-bd_dom_sf"/>
</dbReference>
<name>A0ABV2QGS1_9BURK</name>
<proteinExistence type="predicted"/>
<reference evidence="4 5" key="1">
    <citation type="submission" date="2024-06" db="EMBL/GenBank/DDBJ databases">
        <title>Sorghum-associated microbial communities from plants grown in Nebraska, USA.</title>
        <authorList>
            <person name="Schachtman D."/>
        </authorList>
    </citation>
    <scope>NUCLEOTIDE SEQUENCE [LARGE SCALE GENOMIC DNA]</scope>
    <source>
        <strain evidence="4 5">2709</strain>
    </source>
</reference>
<comment type="caution">
    <text evidence="4">The sequence shown here is derived from an EMBL/GenBank/DDBJ whole genome shotgun (WGS) entry which is preliminary data.</text>
</comment>